<feature type="region of interest" description="Disordered" evidence="1">
    <location>
        <begin position="52"/>
        <end position="82"/>
    </location>
</feature>
<sequence>MQGGARRTTVKQGRTSIGASPVTGSGAPAPGHRLPAAVPAAVPVVGTPTACGRTAAPGTDRVNMTKNRPVPSADWNGKATLA</sequence>
<proteinExistence type="predicted"/>
<name>A0ABQ3Q3H6_9ACTN</name>
<dbReference type="Proteomes" id="UP001052655">
    <property type="component" value="Unassembled WGS sequence"/>
</dbReference>
<evidence type="ECO:0000313" key="3">
    <source>
        <dbReference type="Proteomes" id="UP001052655"/>
    </source>
</evidence>
<comment type="caution">
    <text evidence="2">The sequence shown here is derived from an EMBL/GenBank/DDBJ whole genome shotgun (WGS) entry which is preliminary data.</text>
</comment>
<evidence type="ECO:0000256" key="1">
    <source>
        <dbReference type="SAM" id="MobiDB-lite"/>
    </source>
</evidence>
<evidence type="ECO:0000313" key="2">
    <source>
        <dbReference type="EMBL" id="GHI31780.1"/>
    </source>
</evidence>
<reference evidence="2" key="1">
    <citation type="submission" date="2024-05" db="EMBL/GenBank/DDBJ databases">
        <title>Whole genome shotgun sequence of Streptomyces daghestanicus NBRC 12762.</title>
        <authorList>
            <person name="Komaki H."/>
            <person name="Tamura T."/>
        </authorList>
    </citation>
    <scope>NUCLEOTIDE SEQUENCE</scope>
    <source>
        <strain evidence="2">NBRC 12762</strain>
    </source>
</reference>
<gene>
    <name evidence="2" type="ORF">Sdagh_35100</name>
</gene>
<protein>
    <submittedName>
        <fullName evidence="2">Uncharacterized protein</fullName>
    </submittedName>
</protein>
<keyword evidence="3" id="KW-1185">Reference proteome</keyword>
<accession>A0ABQ3Q3H6</accession>
<dbReference type="EMBL" id="BNDX01000008">
    <property type="protein sequence ID" value="GHI31780.1"/>
    <property type="molecule type" value="Genomic_DNA"/>
</dbReference>
<organism evidence="2 3">
    <name type="scientific">Streptomyces daghestanicus</name>
    <dbReference type="NCBI Taxonomy" id="66885"/>
    <lineage>
        <taxon>Bacteria</taxon>
        <taxon>Bacillati</taxon>
        <taxon>Actinomycetota</taxon>
        <taxon>Actinomycetes</taxon>
        <taxon>Kitasatosporales</taxon>
        <taxon>Streptomycetaceae</taxon>
        <taxon>Streptomyces</taxon>
    </lineage>
</organism>
<feature type="region of interest" description="Disordered" evidence="1">
    <location>
        <begin position="1"/>
        <end position="34"/>
    </location>
</feature>